<proteinExistence type="predicted"/>
<protein>
    <submittedName>
        <fullName evidence="3">Uncharacterized protein</fullName>
    </submittedName>
</protein>
<name>A0A517YE03_9BACT</name>
<organism evidence="3 4">
    <name type="scientific">Anatilimnocola aggregata</name>
    <dbReference type="NCBI Taxonomy" id="2528021"/>
    <lineage>
        <taxon>Bacteria</taxon>
        <taxon>Pseudomonadati</taxon>
        <taxon>Planctomycetota</taxon>
        <taxon>Planctomycetia</taxon>
        <taxon>Pirellulales</taxon>
        <taxon>Pirellulaceae</taxon>
        <taxon>Anatilimnocola</taxon>
    </lineage>
</organism>
<gene>
    <name evidence="3" type="ORF">ETAA8_35490</name>
</gene>
<dbReference type="RefSeq" id="WP_145090752.1">
    <property type="nucleotide sequence ID" value="NZ_CP036274.1"/>
</dbReference>
<keyword evidence="2" id="KW-1133">Transmembrane helix</keyword>
<dbReference type="EMBL" id="CP036274">
    <property type="protein sequence ID" value="QDU28449.1"/>
    <property type="molecule type" value="Genomic_DNA"/>
</dbReference>
<feature type="transmembrane region" description="Helical" evidence="2">
    <location>
        <begin position="75"/>
        <end position="94"/>
    </location>
</feature>
<evidence type="ECO:0000256" key="2">
    <source>
        <dbReference type="SAM" id="Phobius"/>
    </source>
</evidence>
<keyword evidence="2" id="KW-0472">Membrane</keyword>
<dbReference type="AlphaFoldDB" id="A0A517YE03"/>
<evidence type="ECO:0000313" key="4">
    <source>
        <dbReference type="Proteomes" id="UP000315017"/>
    </source>
</evidence>
<feature type="compositionally biased region" description="Basic and acidic residues" evidence="1">
    <location>
        <begin position="22"/>
        <end position="41"/>
    </location>
</feature>
<feature type="transmembrane region" description="Helical" evidence="2">
    <location>
        <begin position="47"/>
        <end position="68"/>
    </location>
</feature>
<dbReference type="KEGG" id="aagg:ETAA8_35490"/>
<evidence type="ECO:0000256" key="1">
    <source>
        <dbReference type="SAM" id="MobiDB-lite"/>
    </source>
</evidence>
<feature type="region of interest" description="Disordered" evidence="1">
    <location>
        <begin position="1"/>
        <end position="44"/>
    </location>
</feature>
<evidence type="ECO:0000313" key="3">
    <source>
        <dbReference type="EMBL" id="QDU28449.1"/>
    </source>
</evidence>
<feature type="transmembrane region" description="Helical" evidence="2">
    <location>
        <begin position="100"/>
        <end position="121"/>
    </location>
</feature>
<keyword evidence="2" id="KW-0812">Transmembrane</keyword>
<dbReference type="Proteomes" id="UP000315017">
    <property type="component" value="Chromosome"/>
</dbReference>
<keyword evidence="4" id="KW-1185">Reference proteome</keyword>
<sequence length="129" mass="14043">MPDDLPLSTNADDFTLRPPDGPGREAIERFLDPPKLPEEPPAKPSEYQFRLTDILIVTAGVGLGLAGGSWMQRDIFAAILGLVTLIGLMLVHVYPPETRLGKLLWGTLVLAYLISVVAAIFRPVAEQLP</sequence>
<reference evidence="3 4" key="1">
    <citation type="submission" date="2019-02" db="EMBL/GenBank/DDBJ databases">
        <title>Deep-cultivation of Planctomycetes and their phenomic and genomic characterization uncovers novel biology.</title>
        <authorList>
            <person name="Wiegand S."/>
            <person name="Jogler M."/>
            <person name="Boedeker C."/>
            <person name="Pinto D."/>
            <person name="Vollmers J."/>
            <person name="Rivas-Marin E."/>
            <person name="Kohn T."/>
            <person name="Peeters S.H."/>
            <person name="Heuer A."/>
            <person name="Rast P."/>
            <person name="Oberbeckmann S."/>
            <person name="Bunk B."/>
            <person name="Jeske O."/>
            <person name="Meyerdierks A."/>
            <person name="Storesund J.E."/>
            <person name="Kallscheuer N."/>
            <person name="Luecker S."/>
            <person name="Lage O.M."/>
            <person name="Pohl T."/>
            <person name="Merkel B.J."/>
            <person name="Hornburger P."/>
            <person name="Mueller R.-W."/>
            <person name="Bruemmer F."/>
            <person name="Labrenz M."/>
            <person name="Spormann A.M."/>
            <person name="Op den Camp H."/>
            <person name="Overmann J."/>
            <person name="Amann R."/>
            <person name="Jetten M.S.M."/>
            <person name="Mascher T."/>
            <person name="Medema M.H."/>
            <person name="Devos D.P."/>
            <person name="Kaster A.-K."/>
            <person name="Ovreas L."/>
            <person name="Rohde M."/>
            <person name="Galperin M.Y."/>
            <person name="Jogler C."/>
        </authorList>
    </citation>
    <scope>NUCLEOTIDE SEQUENCE [LARGE SCALE GENOMIC DNA]</scope>
    <source>
        <strain evidence="3 4">ETA_A8</strain>
    </source>
</reference>
<accession>A0A517YE03</accession>